<feature type="non-terminal residue" evidence="2">
    <location>
        <position position="78"/>
    </location>
</feature>
<reference evidence="2" key="1">
    <citation type="submission" date="2014-12" db="EMBL/GenBank/DDBJ databases">
        <title>Insight into the proteome of Arion vulgaris.</title>
        <authorList>
            <person name="Aradska J."/>
            <person name="Bulat T."/>
            <person name="Smidak R."/>
            <person name="Sarate P."/>
            <person name="Gangsoo J."/>
            <person name="Sialana F."/>
            <person name="Bilban M."/>
            <person name="Lubec G."/>
        </authorList>
    </citation>
    <scope>NUCLEOTIDE SEQUENCE</scope>
    <source>
        <tissue evidence="2">Skin</tissue>
    </source>
</reference>
<feature type="non-terminal residue" evidence="2">
    <location>
        <position position="1"/>
    </location>
</feature>
<gene>
    <name evidence="2" type="primary">ORF28932</name>
</gene>
<sequence length="78" mass="8956">TTVTPYFQSHLEETDRNETDNGMKSQVLSKQTSDYQADSAKKHQQTFDQCTTKQYQQGDHSSDPGESYVVMYSNNQNQ</sequence>
<evidence type="ECO:0000256" key="1">
    <source>
        <dbReference type="SAM" id="MobiDB-lite"/>
    </source>
</evidence>
<accession>A0A0B6YND9</accession>
<feature type="compositionally biased region" description="Polar residues" evidence="1">
    <location>
        <begin position="46"/>
        <end position="59"/>
    </location>
</feature>
<proteinExistence type="predicted"/>
<evidence type="ECO:0000313" key="2">
    <source>
        <dbReference type="EMBL" id="CEK56955.1"/>
    </source>
</evidence>
<dbReference type="EMBL" id="HACG01010090">
    <property type="protein sequence ID" value="CEK56955.1"/>
    <property type="molecule type" value="Transcribed_RNA"/>
</dbReference>
<dbReference type="AlphaFoldDB" id="A0A0B6YND9"/>
<feature type="compositionally biased region" description="Basic and acidic residues" evidence="1">
    <location>
        <begin position="10"/>
        <end position="21"/>
    </location>
</feature>
<feature type="compositionally biased region" description="Polar residues" evidence="1">
    <location>
        <begin position="22"/>
        <end position="36"/>
    </location>
</feature>
<organism evidence="2">
    <name type="scientific">Arion vulgaris</name>
    <dbReference type="NCBI Taxonomy" id="1028688"/>
    <lineage>
        <taxon>Eukaryota</taxon>
        <taxon>Metazoa</taxon>
        <taxon>Spiralia</taxon>
        <taxon>Lophotrochozoa</taxon>
        <taxon>Mollusca</taxon>
        <taxon>Gastropoda</taxon>
        <taxon>Heterobranchia</taxon>
        <taxon>Euthyneura</taxon>
        <taxon>Panpulmonata</taxon>
        <taxon>Eupulmonata</taxon>
        <taxon>Stylommatophora</taxon>
        <taxon>Helicina</taxon>
        <taxon>Arionoidea</taxon>
        <taxon>Arionidae</taxon>
        <taxon>Arion</taxon>
    </lineage>
</organism>
<protein>
    <submittedName>
        <fullName evidence="2">Uncharacterized protein</fullName>
    </submittedName>
</protein>
<feature type="region of interest" description="Disordered" evidence="1">
    <location>
        <begin position="1"/>
        <end position="78"/>
    </location>
</feature>
<name>A0A0B6YND9_9EUPU</name>